<feature type="domain" description="ABC transporter" evidence="5">
    <location>
        <begin position="331"/>
        <end position="536"/>
    </location>
</feature>
<evidence type="ECO:0000256" key="2">
    <source>
        <dbReference type="ARBA" id="ARBA00022741"/>
    </source>
</evidence>
<evidence type="ECO:0000313" key="6">
    <source>
        <dbReference type="EMBL" id="GAA1232904.1"/>
    </source>
</evidence>
<dbReference type="InterPro" id="IPR003593">
    <property type="entry name" value="AAA+_ATPase"/>
</dbReference>
<keyword evidence="3 6" id="KW-0067">ATP-binding</keyword>
<gene>
    <name evidence="6" type="ORF">GCM10009665_23970</name>
</gene>
<dbReference type="SMART" id="SM00382">
    <property type="entry name" value="AAA"/>
    <property type="match status" value="2"/>
</dbReference>
<dbReference type="Gene3D" id="3.40.50.300">
    <property type="entry name" value="P-loop containing nucleotide triphosphate hydrolases"/>
    <property type="match status" value="2"/>
</dbReference>
<organism evidence="6 7">
    <name type="scientific">Kitasatospora nipponensis</name>
    <dbReference type="NCBI Taxonomy" id="258049"/>
    <lineage>
        <taxon>Bacteria</taxon>
        <taxon>Bacillati</taxon>
        <taxon>Actinomycetota</taxon>
        <taxon>Actinomycetes</taxon>
        <taxon>Kitasatosporales</taxon>
        <taxon>Streptomycetaceae</taxon>
        <taxon>Kitasatospora</taxon>
    </lineage>
</organism>
<dbReference type="Pfam" id="PF00005">
    <property type="entry name" value="ABC_tran"/>
    <property type="match status" value="2"/>
</dbReference>
<feature type="domain" description="ABC transporter" evidence="5">
    <location>
        <begin position="8"/>
        <end position="240"/>
    </location>
</feature>
<accession>A0ABP4GQR6</accession>
<dbReference type="InterPro" id="IPR027417">
    <property type="entry name" value="P-loop_NTPase"/>
</dbReference>
<keyword evidence="7" id="KW-1185">Reference proteome</keyword>
<dbReference type="GO" id="GO:0005524">
    <property type="term" value="F:ATP binding"/>
    <property type="evidence" value="ECO:0007669"/>
    <property type="project" value="UniProtKB-KW"/>
</dbReference>
<feature type="coiled-coil region" evidence="4">
    <location>
        <begin position="225"/>
        <end position="263"/>
    </location>
</feature>
<proteinExistence type="predicted"/>
<dbReference type="InterPro" id="IPR017871">
    <property type="entry name" value="ABC_transporter-like_CS"/>
</dbReference>
<dbReference type="PANTHER" id="PTHR19211">
    <property type="entry name" value="ATP-BINDING TRANSPORT PROTEIN-RELATED"/>
    <property type="match status" value="1"/>
</dbReference>
<dbReference type="EMBL" id="BAAALF010000032">
    <property type="protein sequence ID" value="GAA1232904.1"/>
    <property type="molecule type" value="Genomic_DNA"/>
</dbReference>
<evidence type="ECO:0000256" key="1">
    <source>
        <dbReference type="ARBA" id="ARBA00022737"/>
    </source>
</evidence>
<evidence type="ECO:0000256" key="3">
    <source>
        <dbReference type="ARBA" id="ARBA00022840"/>
    </source>
</evidence>
<evidence type="ECO:0000259" key="5">
    <source>
        <dbReference type="PROSITE" id="PS50893"/>
    </source>
</evidence>
<reference evidence="7" key="1">
    <citation type="journal article" date="2019" name="Int. J. Syst. Evol. Microbiol.">
        <title>The Global Catalogue of Microorganisms (GCM) 10K type strain sequencing project: providing services to taxonomists for standard genome sequencing and annotation.</title>
        <authorList>
            <consortium name="The Broad Institute Genomics Platform"/>
            <consortium name="The Broad Institute Genome Sequencing Center for Infectious Disease"/>
            <person name="Wu L."/>
            <person name="Ma J."/>
        </authorList>
    </citation>
    <scope>NUCLEOTIDE SEQUENCE [LARGE SCALE GENOMIC DNA]</scope>
    <source>
        <strain evidence="7">JCM 13004</strain>
    </source>
</reference>
<comment type="caution">
    <text evidence="6">The sequence shown here is derived from an EMBL/GenBank/DDBJ whole genome shotgun (WGS) entry which is preliminary data.</text>
</comment>
<dbReference type="Proteomes" id="UP001500037">
    <property type="component" value="Unassembled WGS sequence"/>
</dbReference>
<evidence type="ECO:0000256" key="4">
    <source>
        <dbReference type="SAM" id="Coils"/>
    </source>
</evidence>
<dbReference type="InterPro" id="IPR050611">
    <property type="entry name" value="ABCF"/>
</dbReference>
<name>A0ABP4GQR6_9ACTN</name>
<dbReference type="InterPro" id="IPR003439">
    <property type="entry name" value="ABC_transporter-like_ATP-bd"/>
</dbReference>
<dbReference type="SUPFAM" id="SSF52540">
    <property type="entry name" value="P-loop containing nucleoside triphosphate hydrolases"/>
    <property type="match status" value="2"/>
</dbReference>
<keyword evidence="2" id="KW-0547">Nucleotide-binding</keyword>
<dbReference type="PANTHER" id="PTHR19211:SF6">
    <property type="entry name" value="BLL7188 PROTEIN"/>
    <property type="match status" value="1"/>
</dbReference>
<evidence type="ECO:0000313" key="7">
    <source>
        <dbReference type="Proteomes" id="UP001500037"/>
    </source>
</evidence>
<keyword evidence="1" id="KW-0677">Repeat</keyword>
<sequence>MAPTSPVILCTDLTFEWPDGKPVLDRFHLAVGPGRTGLIGLNGAGKSTLLRLLAGDLTPVGGSIRIGGEVGYLPQDLALDCALRVDEALGIRAQREALHAIESGDVAERHFAVLGDDWDVEERARATLDRLGLARLDLDRATGDLSGGEAVLLRLAALLLERPEVLLLDEPTNNLDRAARARLYEAVASWTGVLVVVSHDRELLEHVDQIADLRDGGVTWYGGNYAAYERALAAEQETAERLVRAAEADVQRQKRDLIEANVRLERSAVYGKKRSVTRNDPKIIAGALKRRAEVTAGRVRGLHTDRLAEARERLTTAEEAVRDDAEIRIDLPRTEVPAGRTVLVLDDVRPPFGASVRLELRGPERIALVGANGAGKSTLLRTIAGQLRPLSGGIETPVPIGHLPQRLDLLDDALSVVENVRALAPTVGDNTARARLARFLFRGGRADQRAGTLSGGERFRATLAALLLADPPPQLLLLDEPTNNLDLASMRQLTEALESYRGALVVVSHDLPFLRGLGLTRWLHLDENGLRAVDPM</sequence>
<keyword evidence="4" id="KW-0175">Coiled coil</keyword>
<dbReference type="PROSITE" id="PS00211">
    <property type="entry name" value="ABC_TRANSPORTER_1"/>
    <property type="match status" value="1"/>
</dbReference>
<dbReference type="PROSITE" id="PS50893">
    <property type="entry name" value="ABC_TRANSPORTER_2"/>
    <property type="match status" value="2"/>
</dbReference>
<protein>
    <submittedName>
        <fullName evidence="6">ATP-binding cassette domain-containing protein</fullName>
    </submittedName>
</protein>